<dbReference type="Proteomes" id="UP001501752">
    <property type="component" value="Unassembled WGS sequence"/>
</dbReference>
<feature type="transmembrane region" description="Helical" evidence="1">
    <location>
        <begin position="86"/>
        <end position="106"/>
    </location>
</feature>
<dbReference type="RefSeq" id="WP_345700283.1">
    <property type="nucleotide sequence ID" value="NZ_BAABIS010000001.1"/>
</dbReference>
<evidence type="ECO:0008006" key="4">
    <source>
        <dbReference type="Google" id="ProtNLM"/>
    </source>
</evidence>
<feature type="transmembrane region" description="Helical" evidence="1">
    <location>
        <begin position="53"/>
        <end position="74"/>
    </location>
</feature>
<accession>A0ABP9EC55</accession>
<dbReference type="EMBL" id="BAABIS010000001">
    <property type="protein sequence ID" value="GAA4875112.1"/>
    <property type="molecule type" value="Genomic_DNA"/>
</dbReference>
<organism evidence="2 3">
    <name type="scientific">Kitasatospora terrestris</name>
    <dbReference type="NCBI Taxonomy" id="258051"/>
    <lineage>
        <taxon>Bacteria</taxon>
        <taxon>Bacillati</taxon>
        <taxon>Actinomycetota</taxon>
        <taxon>Actinomycetes</taxon>
        <taxon>Kitasatosporales</taxon>
        <taxon>Streptomycetaceae</taxon>
        <taxon>Kitasatospora</taxon>
    </lineage>
</organism>
<comment type="caution">
    <text evidence="2">The sequence shown here is derived from an EMBL/GenBank/DDBJ whole genome shotgun (WGS) entry which is preliminary data.</text>
</comment>
<evidence type="ECO:0000256" key="1">
    <source>
        <dbReference type="SAM" id="Phobius"/>
    </source>
</evidence>
<keyword evidence="3" id="KW-1185">Reference proteome</keyword>
<dbReference type="Pfam" id="PF13160">
    <property type="entry name" value="DUF3995"/>
    <property type="match status" value="1"/>
</dbReference>
<feature type="transmembrane region" description="Helical" evidence="1">
    <location>
        <begin position="118"/>
        <end position="139"/>
    </location>
</feature>
<protein>
    <recommendedName>
        <fullName evidence="4">DUF3995 domain-containing protein</fullName>
    </recommendedName>
</protein>
<reference evidence="3" key="1">
    <citation type="journal article" date="2019" name="Int. J. Syst. Evol. Microbiol.">
        <title>The Global Catalogue of Microorganisms (GCM) 10K type strain sequencing project: providing services to taxonomists for standard genome sequencing and annotation.</title>
        <authorList>
            <consortium name="The Broad Institute Genomics Platform"/>
            <consortium name="The Broad Institute Genome Sequencing Center for Infectious Disease"/>
            <person name="Wu L."/>
            <person name="Ma J."/>
        </authorList>
    </citation>
    <scope>NUCLEOTIDE SEQUENCE [LARGE SCALE GENOMIC DNA]</scope>
    <source>
        <strain evidence="3">JCM 13006</strain>
    </source>
</reference>
<sequence>MRKSRIAGGLAAVLGADSAAHLYWTTGATWPAGDAAGLSQAVLGADVPFTPPVLVPLAAVLAGGAALVLAQGGLVRLPAPAALPRWGTRAVAAGLTLRAAAGLVWATGTGMETGSVFYALNVALYTPLCLAAAAAAWHLGRA</sequence>
<dbReference type="InterPro" id="IPR025058">
    <property type="entry name" value="DUF3995"/>
</dbReference>
<name>A0ABP9EC55_9ACTN</name>
<keyword evidence="1" id="KW-0812">Transmembrane</keyword>
<proteinExistence type="predicted"/>
<keyword evidence="1" id="KW-0472">Membrane</keyword>
<evidence type="ECO:0000313" key="3">
    <source>
        <dbReference type="Proteomes" id="UP001501752"/>
    </source>
</evidence>
<evidence type="ECO:0000313" key="2">
    <source>
        <dbReference type="EMBL" id="GAA4875112.1"/>
    </source>
</evidence>
<keyword evidence="1" id="KW-1133">Transmembrane helix</keyword>
<gene>
    <name evidence="2" type="ORF">GCM10023235_62950</name>
</gene>